<protein>
    <recommendedName>
        <fullName evidence="7 14">Ribonuclease HII</fullName>
        <shortName evidence="14">RNase HII</shortName>
        <ecNumber evidence="6 14">3.1.26.4</ecNumber>
    </recommendedName>
</protein>
<dbReference type="GO" id="GO:0005737">
    <property type="term" value="C:cytoplasm"/>
    <property type="evidence" value="ECO:0007669"/>
    <property type="project" value="UniProtKB-SubCell"/>
</dbReference>
<feature type="domain" description="RNase H type-2" evidence="17">
    <location>
        <begin position="2"/>
        <end position="206"/>
    </location>
</feature>
<dbReference type="Pfam" id="PF01351">
    <property type="entry name" value="RNase_HII"/>
    <property type="match status" value="1"/>
</dbReference>
<gene>
    <name evidence="14" type="primary">rnhB</name>
    <name evidence="18" type="ORF">HARCEL1_02210</name>
</gene>
<sequence>MSARVGVDEAGKGPVLGSMFAAAVRGTPDGMPAGVDDSKALDHQRRLELAPAIRERASRVAVVEVPVAKIDGDTDMNTLTVDAHADAVASVASADDRVVHDAADTNAVRFERRVADRLATDCEVRAHHGADADDPLVAAASILAKVRREAHVERLHEEYGDCGSGYPSDPTTRAFLESYVETNEELPACARASWQTSRDVLAAIEQVDLGQF</sequence>
<dbReference type="AlphaFoldDB" id="A0A2R4WYH4"/>
<dbReference type="InterPro" id="IPR012337">
    <property type="entry name" value="RNaseH-like_sf"/>
</dbReference>
<evidence type="ECO:0000256" key="7">
    <source>
        <dbReference type="ARBA" id="ARBA00019179"/>
    </source>
</evidence>
<evidence type="ECO:0000256" key="13">
    <source>
        <dbReference type="ARBA" id="ARBA00023211"/>
    </source>
</evidence>
<dbReference type="GeneID" id="36511283"/>
<evidence type="ECO:0000256" key="16">
    <source>
        <dbReference type="RuleBase" id="RU003515"/>
    </source>
</evidence>
<evidence type="ECO:0000256" key="14">
    <source>
        <dbReference type="HAMAP-Rule" id="MF_00052"/>
    </source>
</evidence>
<dbReference type="HAMAP" id="MF_00052_A">
    <property type="entry name" value="RNase_HII_A"/>
    <property type="match status" value="1"/>
</dbReference>
<dbReference type="RefSeq" id="WP_108380976.1">
    <property type="nucleotide sequence ID" value="NZ_CP028858.1"/>
</dbReference>
<evidence type="ECO:0000256" key="3">
    <source>
        <dbReference type="ARBA" id="ARBA00004065"/>
    </source>
</evidence>
<dbReference type="NCBIfam" id="TIGR00729">
    <property type="entry name" value="ribonuclease HII"/>
    <property type="match status" value="1"/>
</dbReference>
<dbReference type="GO" id="GO:0003723">
    <property type="term" value="F:RNA binding"/>
    <property type="evidence" value="ECO:0007669"/>
    <property type="project" value="UniProtKB-UniRule"/>
</dbReference>
<dbReference type="PROSITE" id="PS51975">
    <property type="entry name" value="RNASE_H_2"/>
    <property type="match status" value="1"/>
</dbReference>
<evidence type="ECO:0000256" key="8">
    <source>
        <dbReference type="ARBA" id="ARBA00022490"/>
    </source>
</evidence>
<keyword evidence="11 14" id="KW-0255">Endonuclease</keyword>
<comment type="cofactor">
    <cofactor evidence="2">
        <name>Mg(2+)</name>
        <dbReference type="ChEBI" id="CHEBI:18420"/>
    </cofactor>
</comment>
<feature type="binding site" evidence="14 15">
    <location>
        <position position="101"/>
    </location>
    <ligand>
        <name>a divalent metal cation</name>
        <dbReference type="ChEBI" id="CHEBI:60240"/>
    </ligand>
</feature>
<dbReference type="SUPFAM" id="SSF53098">
    <property type="entry name" value="Ribonuclease H-like"/>
    <property type="match status" value="1"/>
</dbReference>
<evidence type="ECO:0000256" key="2">
    <source>
        <dbReference type="ARBA" id="ARBA00001946"/>
    </source>
</evidence>
<feature type="binding site" evidence="14 15">
    <location>
        <position position="8"/>
    </location>
    <ligand>
        <name>a divalent metal cation</name>
        <dbReference type="ChEBI" id="CHEBI:60240"/>
    </ligand>
</feature>
<dbReference type="GO" id="GO:0043137">
    <property type="term" value="P:DNA replication, removal of RNA primer"/>
    <property type="evidence" value="ECO:0007669"/>
    <property type="project" value="TreeGrafter"/>
</dbReference>
<dbReference type="Gene3D" id="3.30.420.10">
    <property type="entry name" value="Ribonuclease H-like superfamily/Ribonuclease H"/>
    <property type="match status" value="1"/>
</dbReference>
<comment type="subcellular location">
    <subcellularLocation>
        <location evidence="4 14">Cytoplasm</location>
    </subcellularLocation>
</comment>
<evidence type="ECO:0000259" key="17">
    <source>
        <dbReference type="PROSITE" id="PS51975"/>
    </source>
</evidence>
<keyword evidence="12 14" id="KW-0378">Hydrolase</keyword>
<evidence type="ECO:0000313" key="19">
    <source>
        <dbReference type="Proteomes" id="UP000244727"/>
    </source>
</evidence>
<evidence type="ECO:0000256" key="4">
    <source>
        <dbReference type="ARBA" id="ARBA00004496"/>
    </source>
</evidence>
<keyword evidence="9 14" id="KW-0540">Nuclease</keyword>
<dbReference type="GO" id="GO:0032299">
    <property type="term" value="C:ribonuclease H2 complex"/>
    <property type="evidence" value="ECO:0007669"/>
    <property type="project" value="TreeGrafter"/>
</dbReference>
<evidence type="ECO:0000256" key="9">
    <source>
        <dbReference type="ARBA" id="ARBA00022722"/>
    </source>
</evidence>
<dbReference type="EC" id="3.1.26.4" evidence="6 14"/>
<comment type="similarity">
    <text evidence="5 14 16">Belongs to the RNase HII family.</text>
</comment>
<evidence type="ECO:0000256" key="5">
    <source>
        <dbReference type="ARBA" id="ARBA00007383"/>
    </source>
</evidence>
<dbReference type="GO" id="GO:0006298">
    <property type="term" value="P:mismatch repair"/>
    <property type="evidence" value="ECO:0007669"/>
    <property type="project" value="TreeGrafter"/>
</dbReference>
<dbReference type="Proteomes" id="UP000244727">
    <property type="component" value="Chromosome"/>
</dbReference>
<dbReference type="PANTHER" id="PTHR10954">
    <property type="entry name" value="RIBONUCLEASE H2 SUBUNIT A"/>
    <property type="match status" value="1"/>
</dbReference>
<feature type="binding site" evidence="14 15">
    <location>
        <position position="9"/>
    </location>
    <ligand>
        <name>a divalent metal cation</name>
        <dbReference type="ChEBI" id="CHEBI:60240"/>
    </ligand>
</feature>
<evidence type="ECO:0000256" key="6">
    <source>
        <dbReference type="ARBA" id="ARBA00012180"/>
    </source>
</evidence>
<name>A0A2R4WYH4_9EURY</name>
<dbReference type="GO" id="GO:0004523">
    <property type="term" value="F:RNA-DNA hybrid ribonuclease activity"/>
    <property type="evidence" value="ECO:0007669"/>
    <property type="project" value="UniProtKB-UniRule"/>
</dbReference>
<dbReference type="InterPro" id="IPR036397">
    <property type="entry name" value="RNaseH_sf"/>
</dbReference>
<evidence type="ECO:0000313" key="18">
    <source>
        <dbReference type="EMBL" id="AWB26607.1"/>
    </source>
</evidence>
<dbReference type="InterPro" id="IPR004649">
    <property type="entry name" value="RNase_H2_suA"/>
</dbReference>
<evidence type="ECO:0000256" key="12">
    <source>
        <dbReference type="ARBA" id="ARBA00022801"/>
    </source>
</evidence>
<dbReference type="InterPro" id="IPR024567">
    <property type="entry name" value="RNase_HII/HIII_dom"/>
</dbReference>
<evidence type="ECO:0000256" key="10">
    <source>
        <dbReference type="ARBA" id="ARBA00022723"/>
    </source>
</evidence>
<keyword evidence="19" id="KW-1185">Reference proteome</keyword>
<dbReference type="KEGG" id="harc:HARCEL1_02210"/>
<organism evidence="18 19">
    <name type="scientific">Halococcoides cellulosivorans</name>
    <dbReference type="NCBI Taxonomy" id="1679096"/>
    <lineage>
        <taxon>Archaea</taxon>
        <taxon>Methanobacteriati</taxon>
        <taxon>Methanobacteriota</taxon>
        <taxon>Stenosarchaea group</taxon>
        <taxon>Halobacteria</taxon>
        <taxon>Halobacteriales</taxon>
        <taxon>Haloarculaceae</taxon>
        <taxon>Halococcoides</taxon>
    </lineage>
</organism>
<dbReference type="Gene3D" id="1.10.10.460">
    <property type="entry name" value="Ribonuclease hii. Domain 2"/>
    <property type="match status" value="1"/>
</dbReference>
<dbReference type="GO" id="GO:0030145">
    <property type="term" value="F:manganese ion binding"/>
    <property type="evidence" value="ECO:0007669"/>
    <property type="project" value="UniProtKB-UniRule"/>
</dbReference>
<dbReference type="PANTHER" id="PTHR10954:SF23">
    <property type="entry name" value="RIBONUCLEASE"/>
    <property type="match status" value="1"/>
</dbReference>
<keyword evidence="10 14" id="KW-0479">Metal-binding</keyword>
<keyword evidence="13 14" id="KW-0464">Manganese</keyword>
<dbReference type="EMBL" id="CP028858">
    <property type="protein sequence ID" value="AWB26607.1"/>
    <property type="molecule type" value="Genomic_DNA"/>
</dbReference>
<comment type="cofactor">
    <cofactor evidence="14 15">
        <name>Mn(2+)</name>
        <dbReference type="ChEBI" id="CHEBI:29035"/>
    </cofactor>
    <cofactor evidence="14 15">
        <name>Mg(2+)</name>
        <dbReference type="ChEBI" id="CHEBI:18420"/>
    </cofactor>
    <text evidence="14 15">Manganese or magnesium. Binds 1 divalent metal ion per monomer in the absence of substrate. May bind a second metal ion after substrate binding.</text>
</comment>
<dbReference type="InterPro" id="IPR020787">
    <property type="entry name" value="RNase_HII_arc"/>
</dbReference>
<evidence type="ECO:0000256" key="11">
    <source>
        <dbReference type="ARBA" id="ARBA00022759"/>
    </source>
</evidence>
<dbReference type="InterPro" id="IPR001352">
    <property type="entry name" value="RNase_HII/HIII"/>
</dbReference>
<comment type="function">
    <text evidence="3 14 16">Endonuclease that specifically degrades the RNA of RNA-DNA hybrids.</text>
</comment>
<dbReference type="CDD" id="cd07180">
    <property type="entry name" value="RNase_HII_archaea_like"/>
    <property type="match status" value="1"/>
</dbReference>
<evidence type="ECO:0000256" key="15">
    <source>
        <dbReference type="PROSITE-ProRule" id="PRU01319"/>
    </source>
</evidence>
<accession>A0A2R4WYH4</accession>
<proteinExistence type="inferred from homology"/>
<keyword evidence="8 14" id="KW-0963">Cytoplasm</keyword>
<dbReference type="InterPro" id="IPR023160">
    <property type="entry name" value="RNase_HII_hlx-loop-hlx_cap_dom"/>
</dbReference>
<dbReference type="FunFam" id="1.10.10.460:FF:000001">
    <property type="entry name" value="Ribonuclease"/>
    <property type="match status" value="1"/>
</dbReference>
<reference evidence="18 19" key="1">
    <citation type="submission" date="2018-04" db="EMBL/GenBank/DDBJ databases">
        <title>Halococcoides cellulosivorans gen. nov., sp. nov., an extremely halophilic cellulose-utilizing haloarchaeon from hypersaline lakes.</title>
        <authorList>
            <person name="Sorokin D.Y."/>
            <person name="Toshchakov S.V."/>
            <person name="Samarov N.I."/>
            <person name="Korzhenkov A."/>
            <person name="Kublanov I.V."/>
        </authorList>
    </citation>
    <scope>NUCLEOTIDE SEQUENCE [LARGE SCALE GENOMIC DNA]</scope>
    <source>
        <strain evidence="18 19">HArcel1</strain>
    </source>
</reference>
<evidence type="ECO:0000256" key="1">
    <source>
        <dbReference type="ARBA" id="ARBA00000077"/>
    </source>
</evidence>
<comment type="catalytic activity">
    <reaction evidence="1 14 15 16">
        <text>Endonucleolytic cleavage to 5'-phosphomonoester.</text>
        <dbReference type="EC" id="3.1.26.4"/>
    </reaction>
</comment>